<dbReference type="Pfam" id="PF01863">
    <property type="entry name" value="YgjP-like"/>
    <property type="match status" value="1"/>
</dbReference>
<keyword evidence="2" id="KW-0645">Protease</keyword>
<dbReference type="GO" id="GO:0006508">
    <property type="term" value="P:proteolysis"/>
    <property type="evidence" value="ECO:0007669"/>
    <property type="project" value="UniProtKB-KW"/>
</dbReference>
<name>A0A0A0IAB3_CLONO</name>
<dbReference type="AlphaFoldDB" id="A0A0A0IAB3"/>
<dbReference type="PANTHER" id="PTHR30399:SF1">
    <property type="entry name" value="UTP PYROPHOSPHATASE"/>
    <property type="match status" value="1"/>
</dbReference>
<reference evidence="2 3" key="1">
    <citation type="submission" date="2014-01" db="EMBL/GenBank/DDBJ databases">
        <title>Plasmidome dynamics in the species complex Clostridium novyi sensu lato converts strains of independent lineages into distinctly different pathogens.</title>
        <authorList>
            <person name="Skarin H."/>
            <person name="Segerman B."/>
        </authorList>
    </citation>
    <scope>NUCLEOTIDE SEQUENCE [LARGE SCALE GENOMIC DNA]</scope>
    <source>
        <strain evidence="2 3">4552</strain>
    </source>
</reference>
<keyword evidence="2" id="KW-0378">Hydrolase</keyword>
<keyword evidence="2" id="KW-0482">Metalloprotease</keyword>
<sequence>MKINNEGMEIEYKLSYKKRKTLRISVKPDCTVEVVAPLGVSEEEVKKIILKKSKWILDRRKYFEENPPTREIINYKSGATHRYLGKNYKLNVFSYKKNYVKLEENNIYIYSRYSTNEEYNKKLLYNWYREGAKIEFERVFEQCFEKFTKYNFEKPTLSIRKMKRRWGSYSPYKNHVMLNLELIKEDRELIEYVIIHELCHIRHQNHRKEFYEFLSKILPWWKDREKRLKER</sequence>
<accession>A0A0A0IAB3</accession>
<dbReference type="RefSeq" id="WP_039252784.1">
    <property type="nucleotide sequence ID" value="NZ_JENJ01000006.1"/>
</dbReference>
<dbReference type="Proteomes" id="UP000030012">
    <property type="component" value="Unassembled WGS sequence"/>
</dbReference>
<dbReference type="InterPro" id="IPR002725">
    <property type="entry name" value="YgjP-like_metallopeptidase"/>
</dbReference>
<dbReference type="InterPro" id="IPR053136">
    <property type="entry name" value="UTP_pyrophosphatase-like"/>
</dbReference>
<protein>
    <submittedName>
        <fullName evidence="2">Zinc metalloprotease</fullName>
    </submittedName>
</protein>
<organism evidence="2 3">
    <name type="scientific">Clostridium novyi A str. 4552</name>
    <dbReference type="NCBI Taxonomy" id="1444289"/>
    <lineage>
        <taxon>Bacteria</taxon>
        <taxon>Bacillati</taxon>
        <taxon>Bacillota</taxon>
        <taxon>Clostridia</taxon>
        <taxon>Eubacteriales</taxon>
        <taxon>Clostridiaceae</taxon>
        <taxon>Clostridium</taxon>
    </lineage>
</organism>
<gene>
    <name evidence="2" type="ORF">Z968_02355</name>
</gene>
<dbReference type="OrthoDB" id="9811177at2"/>
<evidence type="ECO:0000313" key="3">
    <source>
        <dbReference type="Proteomes" id="UP000030012"/>
    </source>
</evidence>
<dbReference type="EMBL" id="JENJ01000006">
    <property type="protein sequence ID" value="KGM97857.1"/>
    <property type="molecule type" value="Genomic_DNA"/>
</dbReference>
<comment type="caution">
    <text evidence="2">The sequence shown here is derived from an EMBL/GenBank/DDBJ whole genome shotgun (WGS) entry which is preliminary data.</text>
</comment>
<dbReference type="CDD" id="cd07344">
    <property type="entry name" value="M48_yhfN_like"/>
    <property type="match status" value="1"/>
</dbReference>
<evidence type="ECO:0000313" key="2">
    <source>
        <dbReference type="EMBL" id="KGM97857.1"/>
    </source>
</evidence>
<proteinExistence type="predicted"/>
<feature type="domain" description="YgjP-like metallopeptidase" evidence="1">
    <location>
        <begin position="20"/>
        <end position="230"/>
    </location>
</feature>
<dbReference type="PANTHER" id="PTHR30399">
    <property type="entry name" value="UNCHARACTERIZED PROTEIN YGJP"/>
    <property type="match status" value="1"/>
</dbReference>
<dbReference type="Gene3D" id="3.30.2010.10">
    <property type="entry name" value="Metalloproteases ('zincins'), catalytic domain"/>
    <property type="match status" value="1"/>
</dbReference>
<dbReference type="GO" id="GO:0008237">
    <property type="term" value="F:metallopeptidase activity"/>
    <property type="evidence" value="ECO:0007669"/>
    <property type="project" value="UniProtKB-KW"/>
</dbReference>
<evidence type="ECO:0000259" key="1">
    <source>
        <dbReference type="Pfam" id="PF01863"/>
    </source>
</evidence>